<evidence type="ECO:0000256" key="7">
    <source>
        <dbReference type="ARBA" id="ARBA00048496"/>
    </source>
</evidence>
<organism evidence="10 11">
    <name type="scientific">Stappia albiluteola</name>
    <dbReference type="NCBI Taxonomy" id="2758565"/>
    <lineage>
        <taxon>Bacteria</taxon>
        <taxon>Pseudomonadati</taxon>
        <taxon>Pseudomonadota</taxon>
        <taxon>Alphaproteobacteria</taxon>
        <taxon>Hyphomicrobiales</taxon>
        <taxon>Stappiaceae</taxon>
        <taxon>Stappia</taxon>
    </lineage>
</organism>
<feature type="binding site" evidence="9">
    <location>
        <position position="48"/>
    </location>
    <ligand>
        <name>Zn(2+)</name>
        <dbReference type="ChEBI" id="CHEBI:29105"/>
        <label>1</label>
    </ligand>
</feature>
<feature type="binding site" evidence="9">
    <location>
        <position position="54"/>
    </location>
    <ligand>
        <name>Zn(2+)</name>
        <dbReference type="ChEBI" id="CHEBI:29105"/>
        <label>2</label>
    </ligand>
</feature>
<dbReference type="PANTHER" id="PTHR31118">
    <property type="entry name" value="CYCLASE-LIKE PROTEIN 2"/>
    <property type="match status" value="1"/>
</dbReference>
<keyword evidence="11" id="KW-1185">Reference proteome</keyword>
<evidence type="ECO:0000313" key="11">
    <source>
        <dbReference type="Proteomes" id="UP000541109"/>
    </source>
</evidence>
<feature type="binding site" evidence="9">
    <location>
        <position position="172"/>
    </location>
    <ligand>
        <name>Zn(2+)</name>
        <dbReference type="ChEBI" id="CHEBI:29105"/>
        <label>2</label>
    </ligand>
</feature>
<evidence type="ECO:0000256" key="2">
    <source>
        <dbReference type="ARBA" id="ARBA00011738"/>
    </source>
</evidence>
<gene>
    <name evidence="9 10" type="primary">kynB</name>
    <name evidence="10" type="ORF">H2509_14260</name>
</gene>
<comment type="catalytic activity">
    <reaction evidence="7 9">
        <text>N-formyl-L-kynurenine + H2O = L-kynurenine + formate + H(+)</text>
        <dbReference type="Rhea" id="RHEA:13009"/>
        <dbReference type="ChEBI" id="CHEBI:15377"/>
        <dbReference type="ChEBI" id="CHEBI:15378"/>
        <dbReference type="ChEBI" id="CHEBI:15740"/>
        <dbReference type="ChEBI" id="CHEBI:57959"/>
        <dbReference type="ChEBI" id="CHEBI:58629"/>
        <dbReference type="EC" id="3.5.1.9"/>
    </reaction>
</comment>
<dbReference type="Pfam" id="PF04199">
    <property type="entry name" value="Cyclase"/>
    <property type="match status" value="1"/>
</dbReference>
<name>A0A839AIE6_9HYPH</name>
<evidence type="ECO:0000313" key="10">
    <source>
        <dbReference type="EMBL" id="MBA5778289.1"/>
    </source>
</evidence>
<comment type="function">
    <text evidence="1 9">Catalyzes the hydrolysis of N-formyl-L-kynurenine to L-kynurenine, the second step in the kynurenine pathway of tryptophan degradation.</text>
</comment>
<feature type="binding site" evidence="9">
    <location>
        <position position="52"/>
    </location>
    <ligand>
        <name>Zn(2+)</name>
        <dbReference type="ChEBI" id="CHEBI:29105"/>
        <label>1</label>
    </ligand>
</feature>
<feature type="active site" description="Proton donor/acceptor" evidence="9">
    <location>
        <position position="58"/>
    </location>
</feature>
<dbReference type="InterPro" id="IPR037175">
    <property type="entry name" value="KFase_sf"/>
</dbReference>
<dbReference type="GO" id="GO:0004061">
    <property type="term" value="F:arylformamidase activity"/>
    <property type="evidence" value="ECO:0007669"/>
    <property type="project" value="UniProtKB-UniRule"/>
</dbReference>
<keyword evidence="6 9" id="KW-0823">Tryptophan catabolism</keyword>
<dbReference type="SUPFAM" id="SSF102198">
    <property type="entry name" value="Putative cyclase"/>
    <property type="match status" value="1"/>
</dbReference>
<feature type="binding site" evidence="9">
    <location>
        <position position="160"/>
    </location>
    <ligand>
        <name>Zn(2+)</name>
        <dbReference type="ChEBI" id="CHEBI:29105"/>
        <label>2</label>
    </ligand>
</feature>
<protein>
    <recommendedName>
        <fullName evidence="9">Kynurenine formamidase</fullName>
        <shortName evidence="9">KFA</shortName>
        <shortName evidence="9">KFase</shortName>
        <ecNumber evidence="9">3.5.1.9</ecNumber>
    </recommendedName>
    <alternativeName>
        <fullName evidence="9">Arylformamidase</fullName>
    </alternativeName>
    <alternativeName>
        <fullName evidence="9">N-formylkynurenine formamidase</fullName>
        <shortName evidence="9">FKF</shortName>
    </alternativeName>
</protein>
<evidence type="ECO:0000256" key="5">
    <source>
        <dbReference type="ARBA" id="ARBA00022833"/>
    </source>
</evidence>
<dbReference type="GO" id="GO:0019441">
    <property type="term" value="P:L-tryptophan catabolic process to kynurenine"/>
    <property type="evidence" value="ECO:0007669"/>
    <property type="project" value="UniProtKB-UniRule"/>
</dbReference>
<reference evidence="10 11" key="1">
    <citation type="submission" date="2020-07" db="EMBL/GenBank/DDBJ databases">
        <title>Stappia sp., F7233, whole genome shotgun sequencing project.</title>
        <authorList>
            <person name="Jiang S."/>
            <person name="Liu Z.W."/>
            <person name="Du Z.J."/>
        </authorList>
    </citation>
    <scope>NUCLEOTIDE SEQUENCE [LARGE SCALE GENOMIC DNA]</scope>
    <source>
        <strain evidence="10 11">F7233</strain>
    </source>
</reference>
<dbReference type="InterPro" id="IPR017484">
    <property type="entry name" value="Kynurenine_formamidase_bac"/>
</dbReference>
<sequence>MSRFIDITPPVRTGMAVFPGDEPYARRDTFKIGPGCPVNVASFAMSAHCGAHADAPLHYSEDGAAIDKLPVEDFIGPARLIDARGEGPLLMPGDIEGRLAGTPPRVLLRLEDRLDPMAWRDDFRALAPQTVTMLHDFGVKLVGVDVPSVDPATSKDLPSHMAFLRHDMRILENLALHLAEAGDYELIALPLKLEGLDAAPVRAVLRKQD</sequence>
<dbReference type="Gene3D" id="3.50.30.50">
    <property type="entry name" value="Putative cyclase"/>
    <property type="match status" value="1"/>
</dbReference>
<dbReference type="UniPathway" id="UPA00333">
    <property type="reaction ID" value="UER00454"/>
</dbReference>
<dbReference type="EC" id="3.5.1.9" evidence="9"/>
<dbReference type="Proteomes" id="UP000541109">
    <property type="component" value="Unassembled WGS sequence"/>
</dbReference>
<evidence type="ECO:0000256" key="8">
    <source>
        <dbReference type="ARBA" id="ARBA00060547"/>
    </source>
</evidence>
<dbReference type="EMBL" id="JACFXV010000061">
    <property type="protein sequence ID" value="MBA5778289.1"/>
    <property type="molecule type" value="Genomic_DNA"/>
</dbReference>
<accession>A0A839AIE6</accession>
<dbReference type="RefSeq" id="WP_182166389.1">
    <property type="nucleotide sequence ID" value="NZ_JACFXV010000061.1"/>
</dbReference>
<comment type="subunit">
    <text evidence="2 9">Homodimer.</text>
</comment>
<comment type="caution">
    <text evidence="10">The sequence shown here is derived from an EMBL/GenBank/DDBJ whole genome shotgun (WGS) entry which is preliminary data.</text>
</comment>
<keyword evidence="4 9" id="KW-0378">Hydrolase</keyword>
<dbReference type="NCBIfam" id="TIGR03035">
    <property type="entry name" value="trp_arylform"/>
    <property type="match status" value="1"/>
</dbReference>
<dbReference type="FunFam" id="3.50.30.50:FF:000001">
    <property type="entry name" value="Kynurenine formamidase"/>
    <property type="match status" value="1"/>
</dbReference>
<evidence type="ECO:0000256" key="4">
    <source>
        <dbReference type="ARBA" id="ARBA00022801"/>
    </source>
</evidence>
<proteinExistence type="inferred from homology"/>
<feature type="binding site" evidence="9">
    <location>
        <position position="18"/>
    </location>
    <ligand>
        <name>substrate</name>
    </ligand>
</feature>
<comment type="cofactor">
    <cofactor evidence="9">
        <name>Zn(2+)</name>
        <dbReference type="ChEBI" id="CHEBI:29105"/>
    </cofactor>
    <text evidence="9">Binds 2 zinc ions per subunit.</text>
</comment>
<comment type="similarity">
    <text evidence="9">Belongs to the Cyclase 1 superfamily. KynB family.</text>
</comment>
<comment type="pathway">
    <text evidence="8 9">Amino-acid degradation; L-tryptophan degradation via kynurenine pathway; L-kynurenine from L-tryptophan: step 2/2.</text>
</comment>
<dbReference type="GO" id="GO:0008270">
    <property type="term" value="F:zinc ion binding"/>
    <property type="evidence" value="ECO:0007669"/>
    <property type="project" value="UniProtKB-UniRule"/>
</dbReference>
<dbReference type="HAMAP" id="MF_01969">
    <property type="entry name" value="KynB"/>
    <property type="match status" value="1"/>
</dbReference>
<dbReference type="PANTHER" id="PTHR31118:SF32">
    <property type="entry name" value="KYNURENINE FORMAMIDASE"/>
    <property type="match status" value="1"/>
</dbReference>
<keyword evidence="3 9" id="KW-0479">Metal-binding</keyword>
<dbReference type="GO" id="GO:0004328">
    <property type="term" value="F:formamidase activity"/>
    <property type="evidence" value="ECO:0007669"/>
    <property type="project" value="InterPro"/>
</dbReference>
<evidence type="ECO:0000256" key="1">
    <source>
        <dbReference type="ARBA" id="ARBA00002204"/>
    </source>
</evidence>
<evidence type="ECO:0000256" key="9">
    <source>
        <dbReference type="HAMAP-Rule" id="MF_01969"/>
    </source>
</evidence>
<evidence type="ECO:0000256" key="6">
    <source>
        <dbReference type="ARBA" id="ARBA00023079"/>
    </source>
</evidence>
<feature type="binding site" evidence="9">
    <location>
        <position position="172"/>
    </location>
    <ligand>
        <name>Zn(2+)</name>
        <dbReference type="ChEBI" id="CHEBI:29105"/>
        <label>1</label>
    </ligand>
</feature>
<dbReference type="InterPro" id="IPR007325">
    <property type="entry name" value="KFase/CYL"/>
</dbReference>
<feature type="binding site" evidence="9">
    <location>
        <position position="54"/>
    </location>
    <ligand>
        <name>Zn(2+)</name>
        <dbReference type="ChEBI" id="CHEBI:29105"/>
        <label>1</label>
    </ligand>
</feature>
<keyword evidence="5 9" id="KW-0862">Zinc</keyword>
<dbReference type="AlphaFoldDB" id="A0A839AIE6"/>
<evidence type="ECO:0000256" key="3">
    <source>
        <dbReference type="ARBA" id="ARBA00022723"/>
    </source>
</evidence>